<comment type="similarity">
    <text evidence="3">Belongs to the gas vesicle GvpF/GvpL family.</text>
</comment>
<dbReference type="InterPro" id="IPR009430">
    <property type="entry name" value="GvpL/GvpF"/>
</dbReference>
<keyword evidence="1" id="KW-0304">Gas vesicle</keyword>
<gene>
    <name evidence="4" type="ORF">ITX44_25650</name>
</gene>
<dbReference type="PANTHER" id="PTHR36852">
    <property type="entry name" value="PROTEIN GVPL 2"/>
    <property type="match status" value="1"/>
</dbReference>
<comment type="caution">
    <text evidence="4">The sequence shown here is derived from an EMBL/GenBank/DDBJ whole genome shotgun (WGS) entry which is preliminary data.</text>
</comment>
<reference evidence="4 5" key="1">
    <citation type="submission" date="2021-01" db="EMBL/GenBank/DDBJ databases">
        <title>Streptomyces acididurans sp. nov., isolated from a peat swamp forest soil.</title>
        <authorList>
            <person name="Chantavorakit T."/>
            <person name="Duangmal K."/>
        </authorList>
    </citation>
    <scope>NUCLEOTIDE SEQUENCE [LARGE SCALE GENOMIC DNA]</scope>
    <source>
        <strain evidence="4 5">KK5PA1</strain>
    </source>
</reference>
<evidence type="ECO:0000256" key="1">
    <source>
        <dbReference type="ARBA" id="ARBA00022987"/>
    </source>
</evidence>
<accession>A0ABS2U016</accession>
<name>A0ABS2U016_9ACTN</name>
<dbReference type="PANTHER" id="PTHR36852:SF1">
    <property type="entry name" value="PROTEIN GVPL 2"/>
    <property type="match status" value="1"/>
</dbReference>
<evidence type="ECO:0000313" key="5">
    <source>
        <dbReference type="Proteomes" id="UP000749040"/>
    </source>
</evidence>
<sequence length="242" mass="25079">MSLYVYGVTRGSVPPPTGLRGVGAPAAQVRTLAADDLAVAVSAAPARLRAYRRDLQAHQDVLTALARSGPVLPMRFGVVTDGEEPVLARLTAGRADYLAALDRIEGHVEMNVKAHAVEDGLADIVRQDPRVRSLRQEARRRPGYAANIRLGEAVAAAVGRRAAQAGVEVLTALTGLATETVRGTEPAGCALNASFLVAEGDVARFHAAVAALAVLHTGQVTLQVTGPLPCYSFAVAPAPAAA</sequence>
<comment type="subcellular location">
    <subcellularLocation>
        <location evidence="2">Gas vesicle</location>
    </subcellularLocation>
</comment>
<keyword evidence="5" id="KW-1185">Reference proteome</keyword>
<protein>
    <submittedName>
        <fullName evidence="4">GvpL/GvpF family gas vesicle protein</fullName>
    </submittedName>
</protein>
<dbReference type="EMBL" id="JADKYB010000014">
    <property type="protein sequence ID" value="MBM9507875.1"/>
    <property type="molecule type" value="Genomic_DNA"/>
</dbReference>
<proteinExistence type="inferred from homology"/>
<evidence type="ECO:0000313" key="4">
    <source>
        <dbReference type="EMBL" id="MBM9507875.1"/>
    </source>
</evidence>
<dbReference type="RefSeq" id="WP_205359729.1">
    <property type="nucleotide sequence ID" value="NZ_JADKYB010000014.1"/>
</dbReference>
<evidence type="ECO:0000256" key="2">
    <source>
        <dbReference type="ARBA" id="ARBA00035108"/>
    </source>
</evidence>
<dbReference type="Pfam" id="PF06386">
    <property type="entry name" value="GvpL_GvpF"/>
    <property type="match status" value="1"/>
</dbReference>
<evidence type="ECO:0000256" key="3">
    <source>
        <dbReference type="ARBA" id="ARBA00035643"/>
    </source>
</evidence>
<organism evidence="4 5">
    <name type="scientific">Actinacidiphila acididurans</name>
    <dbReference type="NCBI Taxonomy" id="2784346"/>
    <lineage>
        <taxon>Bacteria</taxon>
        <taxon>Bacillati</taxon>
        <taxon>Actinomycetota</taxon>
        <taxon>Actinomycetes</taxon>
        <taxon>Kitasatosporales</taxon>
        <taxon>Streptomycetaceae</taxon>
        <taxon>Actinacidiphila</taxon>
    </lineage>
</organism>
<dbReference type="Proteomes" id="UP000749040">
    <property type="component" value="Unassembled WGS sequence"/>
</dbReference>